<comment type="caution">
    <text evidence="7">The sequence shown here is derived from an EMBL/GenBank/DDBJ whole genome shotgun (WGS) entry which is preliminary data.</text>
</comment>
<evidence type="ECO:0000256" key="2">
    <source>
        <dbReference type="ARBA" id="ARBA00012723"/>
    </source>
</evidence>
<evidence type="ECO:0000313" key="7">
    <source>
        <dbReference type="EMBL" id="CAB4014942.1"/>
    </source>
</evidence>
<dbReference type="EC" id="5.3.4.1" evidence="2"/>
<dbReference type="PANTHER" id="PTHR45672">
    <property type="entry name" value="PROTEIN DISULFIDE-ISOMERASE C17H9.14C-RELATED"/>
    <property type="match status" value="1"/>
</dbReference>
<evidence type="ECO:0000256" key="4">
    <source>
        <dbReference type="ARBA" id="ARBA00023235"/>
    </source>
</evidence>
<dbReference type="SUPFAM" id="SSF52833">
    <property type="entry name" value="Thioredoxin-like"/>
    <property type="match status" value="2"/>
</dbReference>
<evidence type="ECO:0000256" key="5">
    <source>
        <dbReference type="ARBA" id="ARBA00023284"/>
    </source>
</evidence>
<proteinExistence type="predicted"/>
<keyword evidence="5" id="KW-0676">Redox-active center</keyword>
<dbReference type="PANTHER" id="PTHR45672:SF11">
    <property type="entry name" value="PROTEIN DISULFIDE-ISOMERASE C17H9.14C"/>
    <property type="match status" value="1"/>
</dbReference>
<organism evidence="7 8">
    <name type="scientific">Paramuricea clavata</name>
    <name type="common">Red gorgonian</name>
    <name type="synonym">Violescent sea-whip</name>
    <dbReference type="NCBI Taxonomy" id="317549"/>
    <lineage>
        <taxon>Eukaryota</taxon>
        <taxon>Metazoa</taxon>
        <taxon>Cnidaria</taxon>
        <taxon>Anthozoa</taxon>
        <taxon>Octocorallia</taxon>
        <taxon>Malacalcyonacea</taxon>
        <taxon>Plexauridae</taxon>
        <taxon>Paramuricea</taxon>
    </lineage>
</organism>
<dbReference type="OrthoDB" id="427280at2759"/>
<dbReference type="GO" id="GO:0003756">
    <property type="term" value="F:protein disulfide isomerase activity"/>
    <property type="evidence" value="ECO:0007669"/>
    <property type="project" value="UniProtKB-EC"/>
</dbReference>
<reference evidence="7" key="1">
    <citation type="submission" date="2020-04" db="EMBL/GenBank/DDBJ databases">
        <authorList>
            <person name="Alioto T."/>
            <person name="Alioto T."/>
            <person name="Gomez Garrido J."/>
        </authorList>
    </citation>
    <scope>NUCLEOTIDE SEQUENCE</scope>
    <source>
        <strain evidence="7">A484AB</strain>
    </source>
</reference>
<keyword evidence="8" id="KW-1185">Reference proteome</keyword>
<dbReference type="InterPro" id="IPR036356">
    <property type="entry name" value="ERp29_C_sf"/>
</dbReference>
<comment type="catalytic activity">
    <reaction evidence="1">
        <text>Catalyzes the rearrangement of -S-S- bonds in proteins.</text>
        <dbReference type="EC" id="5.3.4.1"/>
    </reaction>
</comment>
<dbReference type="GO" id="GO:0005783">
    <property type="term" value="C:endoplasmic reticulum"/>
    <property type="evidence" value="ECO:0007669"/>
    <property type="project" value="InterPro"/>
</dbReference>
<dbReference type="Proteomes" id="UP001152795">
    <property type="component" value="Unassembled WGS sequence"/>
</dbReference>
<dbReference type="Gene3D" id="3.40.30.10">
    <property type="entry name" value="Glutaredoxin"/>
    <property type="match status" value="2"/>
</dbReference>
<evidence type="ECO:0000256" key="3">
    <source>
        <dbReference type="ARBA" id="ARBA00023157"/>
    </source>
</evidence>
<dbReference type="InterPro" id="IPR051063">
    <property type="entry name" value="PDI"/>
</dbReference>
<gene>
    <name evidence="7" type="ORF">PACLA_8A060340</name>
</gene>
<sequence>MKYFTSTMYITCVIFSLASLVLFQPGYGKDFTELKEANFDDVVNGSSFVFVIFYARWNERSVEALKTLEQVSEEMDKSGVILAKVNAYDEVKLATRFWVDRWPIFKFFIKGSVTPETYRGGMKLDDFLGFIKATSDMRADPSVFNQAIIELDNSNFERVIHNKKKNVFVLFYAKWCNSCKDLINTLGKVGKNFQNERDCVIAKIDGDANYDVAVQQEVPYYPSIRVYTIKNKDGYLYHPGKYQENWSEQNITKFLNLQCKTKRTVMGRLDDTAGRLKDFETLVKMFMDNSFKRPEILNEALSLRNNHAESSAEIYVKIMQQVLKDGTEYLTTELNRIERLMLAAIHPDKADELQRRRNILNEFAVLHHEKDEL</sequence>
<name>A0A7D9IWT7_PARCT</name>
<dbReference type="InterPro" id="IPR011679">
    <property type="entry name" value="ERp29_C"/>
</dbReference>
<dbReference type="CDD" id="cd02961">
    <property type="entry name" value="PDI_a_family"/>
    <property type="match status" value="1"/>
</dbReference>
<dbReference type="EMBL" id="CACRXK020008509">
    <property type="protein sequence ID" value="CAB4014942.1"/>
    <property type="molecule type" value="Genomic_DNA"/>
</dbReference>
<dbReference type="InterPro" id="IPR013766">
    <property type="entry name" value="Thioredoxin_domain"/>
</dbReference>
<evidence type="ECO:0000313" key="8">
    <source>
        <dbReference type="Proteomes" id="UP001152795"/>
    </source>
</evidence>
<dbReference type="InterPro" id="IPR036249">
    <property type="entry name" value="Thioredoxin-like_sf"/>
</dbReference>
<feature type="domain" description="Thioredoxin" evidence="6">
    <location>
        <begin position="128"/>
        <end position="260"/>
    </location>
</feature>
<evidence type="ECO:0000256" key="1">
    <source>
        <dbReference type="ARBA" id="ARBA00001182"/>
    </source>
</evidence>
<dbReference type="PROSITE" id="PS51352">
    <property type="entry name" value="THIOREDOXIN_2"/>
    <property type="match status" value="1"/>
</dbReference>
<keyword evidence="4" id="KW-0413">Isomerase</keyword>
<evidence type="ECO:0000259" key="6">
    <source>
        <dbReference type="PROSITE" id="PS51352"/>
    </source>
</evidence>
<keyword evidence="3" id="KW-1015">Disulfide bond</keyword>
<accession>A0A7D9IWT7</accession>
<dbReference type="SUPFAM" id="SSF47933">
    <property type="entry name" value="ERP29 C domain-like"/>
    <property type="match status" value="1"/>
</dbReference>
<dbReference type="Pfam" id="PF07749">
    <property type="entry name" value="ERp29"/>
    <property type="match status" value="1"/>
</dbReference>
<protein>
    <recommendedName>
        <fullName evidence="2">protein disulfide-isomerase</fullName>
        <ecNumber evidence="2">5.3.4.1</ecNumber>
    </recommendedName>
</protein>
<dbReference type="Gene3D" id="1.20.1150.12">
    <property type="entry name" value="Endoplasmic reticulum resident protein 29, C-terminal domain"/>
    <property type="match status" value="1"/>
</dbReference>
<dbReference type="Pfam" id="PF00085">
    <property type="entry name" value="Thioredoxin"/>
    <property type="match status" value="2"/>
</dbReference>
<dbReference type="AlphaFoldDB" id="A0A7D9IWT7"/>
<dbReference type="GO" id="GO:0006457">
    <property type="term" value="P:protein folding"/>
    <property type="evidence" value="ECO:0007669"/>
    <property type="project" value="TreeGrafter"/>
</dbReference>